<proteinExistence type="predicted"/>
<keyword evidence="3" id="KW-1185">Reference proteome</keyword>
<protein>
    <submittedName>
        <fullName evidence="2">(raccoon dog) hypothetical protein</fullName>
    </submittedName>
</protein>
<organism evidence="2 3">
    <name type="scientific">Nyctereutes procyonoides</name>
    <name type="common">Raccoon dog</name>
    <name type="synonym">Canis procyonoides</name>
    <dbReference type="NCBI Taxonomy" id="34880"/>
    <lineage>
        <taxon>Eukaryota</taxon>
        <taxon>Metazoa</taxon>
        <taxon>Chordata</taxon>
        <taxon>Craniata</taxon>
        <taxon>Vertebrata</taxon>
        <taxon>Euteleostomi</taxon>
        <taxon>Mammalia</taxon>
        <taxon>Eutheria</taxon>
        <taxon>Laurasiatheria</taxon>
        <taxon>Carnivora</taxon>
        <taxon>Caniformia</taxon>
        <taxon>Canidae</taxon>
        <taxon>Nyctereutes</taxon>
    </lineage>
</organism>
<dbReference type="EMBL" id="CAJHUB010000782">
    <property type="protein sequence ID" value="CAD7693484.1"/>
    <property type="molecule type" value="Genomic_DNA"/>
</dbReference>
<reference evidence="2" key="1">
    <citation type="submission" date="2020-12" db="EMBL/GenBank/DDBJ databases">
        <authorList>
            <consortium name="Molecular Ecology Group"/>
        </authorList>
    </citation>
    <scope>NUCLEOTIDE SEQUENCE</scope>
    <source>
        <strain evidence="2">TBG_1078</strain>
    </source>
</reference>
<feature type="region of interest" description="Disordered" evidence="1">
    <location>
        <begin position="1"/>
        <end position="62"/>
    </location>
</feature>
<evidence type="ECO:0000256" key="1">
    <source>
        <dbReference type="SAM" id="MobiDB-lite"/>
    </source>
</evidence>
<name>A0A811ZX38_NYCPR</name>
<dbReference type="Proteomes" id="UP000645828">
    <property type="component" value="Unassembled WGS sequence"/>
</dbReference>
<evidence type="ECO:0000313" key="3">
    <source>
        <dbReference type="Proteomes" id="UP000645828"/>
    </source>
</evidence>
<evidence type="ECO:0000313" key="2">
    <source>
        <dbReference type="EMBL" id="CAD7693484.1"/>
    </source>
</evidence>
<feature type="compositionally biased region" description="Basic and acidic residues" evidence="1">
    <location>
        <begin position="37"/>
        <end position="46"/>
    </location>
</feature>
<gene>
    <name evidence="2" type="ORF">NYPRO_LOCUS26276</name>
</gene>
<comment type="caution">
    <text evidence="2">The sequence shown here is derived from an EMBL/GenBank/DDBJ whole genome shotgun (WGS) entry which is preliminary data.</text>
</comment>
<dbReference type="AlphaFoldDB" id="A0A811ZX38"/>
<sequence>MGRHAQKKNPNDQRTYEKEREREREREREKQRHRQREKQSPCREPDMGLGSHPGPKVALNRT</sequence>
<accession>A0A811ZX38</accession>
<feature type="compositionally biased region" description="Basic and acidic residues" evidence="1">
    <location>
        <begin position="9"/>
        <end position="30"/>
    </location>
</feature>